<keyword evidence="5" id="KW-0482">Metalloprotease</keyword>
<dbReference type="SUPFAM" id="SSF63411">
    <property type="entry name" value="LuxS/MPP-like metallohydrolase"/>
    <property type="match status" value="2"/>
</dbReference>
<feature type="domain" description="Peptidase M16 C-terminal" evidence="7">
    <location>
        <begin position="169"/>
        <end position="346"/>
    </location>
</feature>
<feature type="domain" description="Peptidase M16 N-terminal" evidence="6">
    <location>
        <begin position="17"/>
        <end position="130"/>
    </location>
</feature>
<dbReference type="InterPro" id="IPR011765">
    <property type="entry name" value="Pept_M16_N"/>
</dbReference>
<protein>
    <submittedName>
        <fullName evidence="8">Zn-dependent peptidase</fullName>
    </submittedName>
</protein>
<sequence>MAMTHFEKKTLKNGLQVIIHQDTSTPLVAFNLIYHVGSKDENPHKTGMAHLFEHLMFTGSQNIEKYDEQIQRVGGENNAFTSPDITNYYITLPSANVETAFWLESDRMKSLSFNNEGFITQQRVVIEEFKQRYLNQPYGDLWLHMRPLCYQNHSYQWPTIGKNIEQIENITLKDLQEFSSKYYTPNNAVLSLAGDIDPEKGFELAEKWFGSIPSGEKIERNIPVEKPQTAPRTLTLHRDVPHDVVFKAFHMPGKNDPEYQAIDLLSDILGRGRSSRLFQQLVAEKKIFSSINSYVTGSFDPGLLVISGKLHSGKSPEEAVEVIDQIIEKLKTETIDDYELQKVKNQAEASLVFSEMEILNIAMFLGYATILGDTNLVNEEIEQIRKVTPEDIKKISNKILREENSSTMLYLSDKQG</sequence>
<keyword evidence="2" id="KW-0645">Protease</keyword>
<dbReference type="AlphaFoldDB" id="A0AAE3XL57"/>
<dbReference type="PANTHER" id="PTHR43690:SF17">
    <property type="entry name" value="PROTEIN YHJJ"/>
    <property type="match status" value="1"/>
</dbReference>
<evidence type="ECO:0000313" key="8">
    <source>
        <dbReference type="EMBL" id="MDR6238004.1"/>
    </source>
</evidence>
<keyword evidence="4" id="KW-0862">Zinc</keyword>
<evidence type="ECO:0000313" key="9">
    <source>
        <dbReference type="Proteomes" id="UP001185092"/>
    </source>
</evidence>
<gene>
    <name evidence="8" type="ORF">HNQ88_000980</name>
</gene>
<dbReference type="Pfam" id="PF05193">
    <property type="entry name" value="Peptidase_M16_C"/>
    <property type="match status" value="1"/>
</dbReference>
<dbReference type="GO" id="GO:0006508">
    <property type="term" value="P:proteolysis"/>
    <property type="evidence" value="ECO:0007669"/>
    <property type="project" value="UniProtKB-KW"/>
</dbReference>
<evidence type="ECO:0000256" key="5">
    <source>
        <dbReference type="ARBA" id="ARBA00023049"/>
    </source>
</evidence>
<comment type="similarity">
    <text evidence="1">Belongs to the peptidase M16 family.</text>
</comment>
<dbReference type="InterPro" id="IPR007863">
    <property type="entry name" value="Peptidase_M16_C"/>
</dbReference>
<comment type="caution">
    <text evidence="8">The sequence shown here is derived from an EMBL/GenBank/DDBJ whole genome shotgun (WGS) entry which is preliminary data.</text>
</comment>
<evidence type="ECO:0000256" key="2">
    <source>
        <dbReference type="ARBA" id="ARBA00022670"/>
    </source>
</evidence>
<evidence type="ECO:0000259" key="7">
    <source>
        <dbReference type="Pfam" id="PF05193"/>
    </source>
</evidence>
<dbReference type="Proteomes" id="UP001185092">
    <property type="component" value="Unassembled WGS sequence"/>
</dbReference>
<dbReference type="GO" id="GO:0046872">
    <property type="term" value="F:metal ion binding"/>
    <property type="evidence" value="ECO:0007669"/>
    <property type="project" value="InterPro"/>
</dbReference>
<dbReference type="PANTHER" id="PTHR43690">
    <property type="entry name" value="NARDILYSIN"/>
    <property type="match status" value="1"/>
</dbReference>
<dbReference type="EMBL" id="JAVDQD010000001">
    <property type="protein sequence ID" value="MDR6238004.1"/>
    <property type="molecule type" value="Genomic_DNA"/>
</dbReference>
<dbReference type="RefSeq" id="WP_309937475.1">
    <property type="nucleotide sequence ID" value="NZ_AP025305.1"/>
</dbReference>
<name>A0AAE3XL57_9BACT</name>
<evidence type="ECO:0000256" key="3">
    <source>
        <dbReference type="ARBA" id="ARBA00022801"/>
    </source>
</evidence>
<proteinExistence type="inferred from homology"/>
<dbReference type="GO" id="GO:0008237">
    <property type="term" value="F:metallopeptidase activity"/>
    <property type="evidence" value="ECO:0007669"/>
    <property type="project" value="UniProtKB-KW"/>
</dbReference>
<evidence type="ECO:0000259" key="6">
    <source>
        <dbReference type="Pfam" id="PF00675"/>
    </source>
</evidence>
<keyword evidence="3" id="KW-0378">Hydrolase</keyword>
<evidence type="ECO:0000256" key="1">
    <source>
        <dbReference type="ARBA" id="ARBA00007261"/>
    </source>
</evidence>
<keyword evidence="9" id="KW-1185">Reference proteome</keyword>
<dbReference type="Pfam" id="PF00675">
    <property type="entry name" value="Peptidase_M16"/>
    <property type="match status" value="1"/>
</dbReference>
<evidence type="ECO:0000256" key="4">
    <source>
        <dbReference type="ARBA" id="ARBA00022833"/>
    </source>
</evidence>
<organism evidence="8 9">
    <name type="scientific">Aureibacter tunicatorum</name>
    <dbReference type="NCBI Taxonomy" id="866807"/>
    <lineage>
        <taxon>Bacteria</taxon>
        <taxon>Pseudomonadati</taxon>
        <taxon>Bacteroidota</taxon>
        <taxon>Cytophagia</taxon>
        <taxon>Cytophagales</taxon>
        <taxon>Persicobacteraceae</taxon>
        <taxon>Aureibacter</taxon>
    </lineage>
</organism>
<dbReference type="InterPro" id="IPR011249">
    <property type="entry name" value="Metalloenz_LuxS/M16"/>
</dbReference>
<dbReference type="Gene3D" id="3.30.830.10">
    <property type="entry name" value="Metalloenzyme, LuxS/M16 peptidase-like"/>
    <property type="match status" value="2"/>
</dbReference>
<reference evidence="8" key="1">
    <citation type="submission" date="2023-07" db="EMBL/GenBank/DDBJ databases">
        <title>Genomic Encyclopedia of Type Strains, Phase IV (KMG-IV): sequencing the most valuable type-strain genomes for metagenomic binning, comparative biology and taxonomic classification.</title>
        <authorList>
            <person name="Goeker M."/>
        </authorList>
    </citation>
    <scope>NUCLEOTIDE SEQUENCE</scope>
    <source>
        <strain evidence="8">DSM 26174</strain>
    </source>
</reference>
<dbReference type="InterPro" id="IPR050626">
    <property type="entry name" value="Peptidase_M16"/>
</dbReference>
<accession>A0AAE3XL57</accession>